<organism evidence="23 24">
    <name type="scientific">Arabidopsis thaliana</name>
    <name type="common">Mouse-ear cress</name>
    <dbReference type="NCBI Taxonomy" id="3702"/>
    <lineage>
        <taxon>Eukaryota</taxon>
        <taxon>Viridiplantae</taxon>
        <taxon>Streptophyta</taxon>
        <taxon>Embryophyta</taxon>
        <taxon>Tracheophyta</taxon>
        <taxon>Spermatophyta</taxon>
        <taxon>Magnoliopsida</taxon>
        <taxon>eudicotyledons</taxon>
        <taxon>Gunneridae</taxon>
        <taxon>Pentapetalae</taxon>
        <taxon>rosids</taxon>
        <taxon>malvids</taxon>
        <taxon>Brassicales</taxon>
        <taxon>Brassicaceae</taxon>
        <taxon>Camelineae</taxon>
        <taxon>Arabidopsis</taxon>
    </lineage>
</organism>
<evidence type="ECO:0000256" key="14">
    <source>
        <dbReference type="ARBA" id="ARBA00023310"/>
    </source>
</evidence>
<dbReference type="Pfam" id="PF00306">
    <property type="entry name" value="ATP-synt_ab_C"/>
    <property type="match status" value="1"/>
</dbReference>
<protein>
    <recommendedName>
        <fullName evidence="4">ATP synthase subunit alpha, mitochondrial</fullName>
    </recommendedName>
</protein>
<keyword evidence="13" id="KW-0139">CF(1)</keyword>
<feature type="coiled-coil region" evidence="17">
    <location>
        <begin position="255"/>
        <end position="283"/>
    </location>
</feature>
<evidence type="ECO:0000256" key="16">
    <source>
        <dbReference type="RuleBase" id="RU000339"/>
    </source>
</evidence>
<dbReference type="InterPro" id="IPR023366">
    <property type="entry name" value="ATP_synth_asu-like_sf"/>
</dbReference>
<evidence type="ECO:0000256" key="7">
    <source>
        <dbReference type="ARBA" id="ARBA00022781"/>
    </source>
</evidence>
<evidence type="ECO:0000313" key="23">
    <source>
        <dbReference type="EMBL" id="CAA0413828.1"/>
    </source>
</evidence>
<evidence type="ECO:0000256" key="6">
    <source>
        <dbReference type="ARBA" id="ARBA00022741"/>
    </source>
</evidence>
<gene>
    <name evidence="23" type="ORF">C24_LOCUS26937</name>
</gene>
<evidence type="ECO:0000256" key="5">
    <source>
        <dbReference type="ARBA" id="ARBA00022448"/>
    </source>
</evidence>
<evidence type="ECO:0000256" key="8">
    <source>
        <dbReference type="ARBA" id="ARBA00022792"/>
    </source>
</evidence>
<comment type="subunit">
    <text evidence="3">F-type ATPases have 2 components, CF(1) - the catalytic core - and CF(0) - the membrane proton channel. CF(1) has five subunits: alpha(3), beta(3), gamma(1), delta(1), epsilon(1). CF(0) has three main subunits: a, b and c.</text>
</comment>
<evidence type="ECO:0000256" key="3">
    <source>
        <dbReference type="ARBA" id="ARBA00011648"/>
    </source>
</evidence>
<dbReference type="InterPro" id="IPR033732">
    <property type="entry name" value="ATP_synth_F1_a_nt-bd_dom"/>
</dbReference>
<dbReference type="NCBIfam" id="TIGR00962">
    <property type="entry name" value="atpA"/>
    <property type="match status" value="1"/>
</dbReference>
<dbReference type="CDD" id="cd18116">
    <property type="entry name" value="ATP-synt_F1_alpha_N"/>
    <property type="match status" value="1"/>
</dbReference>
<comment type="similarity">
    <text evidence="2 16">Belongs to the ATPase alpha/beta chains family.</text>
</comment>
<evidence type="ECO:0000259" key="21">
    <source>
        <dbReference type="Pfam" id="PF00306"/>
    </source>
</evidence>
<dbReference type="InterPro" id="IPR005294">
    <property type="entry name" value="ATP_synth_F1_asu"/>
</dbReference>
<dbReference type="Gene3D" id="3.40.50.300">
    <property type="entry name" value="P-loop containing nucleotide triphosphate hydrolases"/>
    <property type="match status" value="1"/>
</dbReference>
<name>A0A5S9YHX3_ARATH</name>
<keyword evidence="9" id="KW-0067">ATP-binding</keyword>
<dbReference type="PANTHER" id="PTHR48082:SF2">
    <property type="entry name" value="ATP SYNTHASE SUBUNIT ALPHA, MITOCHONDRIAL"/>
    <property type="match status" value="1"/>
</dbReference>
<evidence type="ECO:0000256" key="4">
    <source>
        <dbReference type="ARBA" id="ARBA00016087"/>
    </source>
</evidence>
<feature type="domain" description="ATP synthase alpha subunit C-terminal" evidence="21">
    <location>
        <begin position="652"/>
        <end position="749"/>
    </location>
</feature>
<evidence type="ECO:0000256" key="13">
    <source>
        <dbReference type="ARBA" id="ARBA00023196"/>
    </source>
</evidence>
<evidence type="ECO:0000256" key="17">
    <source>
        <dbReference type="SAM" id="Coils"/>
    </source>
</evidence>
<keyword evidence="8" id="KW-0999">Mitochondrion inner membrane</keyword>
<dbReference type="InterPro" id="IPR000793">
    <property type="entry name" value="ATP_synth_asu_C"/>
</dbReference>
<dbReference type="OrthoDB" id="1104282at2759"/>
<evidence type="ECO:0000259" key="20">
    <source>
        <dbReference type="Pfam" id="PF00006"/>
    </source>
</evidence>
<dbReference type="InterPro" id="IPR000194">
    <property type="entry name" value="ATPase_F1/V1/A1_a/bsu_nucl-bd"/>
</dbReference>
<dbReference type="HAMAP" id="MF_01346">
    <property type="entry name" value="ATP_synth_alpha_bact"/>
    <property type="match status" value="1"/>
</dbReference>
<dbReference type="EMBL" id="CACSHJ010000097">
    <property type="protein sequence ID" value="CAA0413828.1"/>
    <property type="molecule type" value="Genomic_DNA"/>
</dbReference>
<evidence type="ECO:0000256" key="11">
    <source>
        <dbReference type="ARBA" id="ARBA00023128"/>
    </source>
</evidence>
<keyword evidence="10 16" id="KW-0406">Ion transport</keyword>
<dbReference type="Proteomes" id="UP000434276">
    <property type="component" value="Unassembled WGS sequence"/>
</dbReference>
<evidence type="ECO:0000259" key="22">
    <source>
        <dbReference type="Pfam" id="PF02874"/>
    </source>
</evidence>
<dbReference type="SUPFAM" id="SSF47917">
    <property type="entry name" value="C-terminal domain of alpha and beta subunits of F1 ATP synthase"/>
    <property type="match status" value="1"/>
</dbReference>
<dbReference type="PANTHER" id="PTHR48082">
    <property type="entry name" value="ATP SYNTHASE SUBUNIT ALPHA, MITOCHONDRIAL"/>
    <property type="match status" value="1"/>
</dbReference>
<dbReference type="NCBIfam" id="NF009884">
    <property type="entry name" value="PRK13343.1"/>
    <property type="match status" value="1"/>
</dbReference>
<comment type="subcellular location">
    <subcellularLocation>
        <location evidence="1">Mitochondrion inner membrane</location>
    </subcellularLocation>
</comment>
<dbReference type="CDD" id="cd18113">
    <property type="entry name" value="ATP-synt_F1_alpha_C"/>
    <property type="match status" value="1"/>
</dbReference>
<dbReference type="GO" id="GO:0045259">
    <property type="term" value="C:proton-transporting ATP synthase complex"/>
    <property type="evidence" value="ECO:0007669"/>
    <property type="project" value="UniProtKB-KW"/>
</dbReference>
<dbReference type="AlphaFoldDB" id="A0A5S9YHX3"/>
<dbReference type="FunFam" id="3.40.50.300:FF:002432">
    <property type="entry name" value="ATP synthase subunit alpha, mitochondrial"/>
    <property type="match status" value="1"/>
</dbReference>
<feature type="domain" description="ATPase F1/V1/A1 complex alpha/beta subunit N-terminal" evidence="22">
    <location>
        <begin position="297"/>
        <end position="364"/>
    </location>
</feature>
<dbReference type="InterPro" id="IPR004100">
    <property type="entry name" value="ATPase_F1/V1/A1_a/bsu_N"/>
</dbReference>
<feature type="transmembrane region" description="Helical" evidence="19">
    <location>
        <begin position="21"/>
        <end position="40"/>
    </location>
</feature>
<feature type="domain" description="ATPase F1/V1/A1 complex alpha/beta subunit nucleotide-binding" evidence="20">
    <location>
        <begin position="421"/>
        <end position="645"/>
    </location>
</feature>
<dbReference type="FunFam" id="2.40.30.20:FF:000001">
    <property type="entry name" value="ATP synthase subunit alpha"/>
    <property type="match status" value="1"/>
</dbReference>
<evidence type="ECO:0000256" key="18">
    <source>
        <dbReference type="SAM" id="MobiDB-lite"/>
    </source>
</evidence>
<keyword evidence="5 16" id="KW-0813">Transport</keyword>
<evidence type="ECO:0000256" key="2">
    <source>
        <dbReference type="ARBA" id="ARBA00008936"/>
    </source>
</evidence>
<keyword evidence="11" id="KW-0496">Mitochondrion</keyword>
<evidence type="ECO:0000313" key="24">
    <source>
        <dbReference type="Proteomes" id="UP000434276"/>
    </source>
</evidence>
<dbReference type="InterPro" id="IPR036121">
    <property type="entry name" value="ATPase_F1/V1/A1_a/bsu_N_sf"/>
</dbReference>
<feature type="transmembrane region" description="Helical" evidence="19">
    <location>
        <begin position="52"/>
        <end position="70"/>
    </location>
</feature>
<keyword evidence="14" id="KW-0066">ATP synthesis</keyword>
<dbReference type="PROSITE" id="PS00152">
    <property type="entry name" value="ATPASE_ALPHA_BETA"/>
    <property type="match status" value="1"/>
</dbReference>
<keyword evidence="12 19" id="KW-0472">Membrane</keyword>
<keyword evidence="6" id="KW-0547">Nucleotide-binding</keyword>
<dbReference type="GO" id="GO:0046933">
    <property type="term" value="F:proton-transporting ATP synthase activity, rotational mechanism"/>
    <property type="evidence" value="ECO:0007669"/>
    <property type="project" value="InterPro"/>
</dbReference>
<dbReference type="GO" id="GO:0005743">
    <property type="term" value="C:mitochondrial inner membrane"/>
    <property type="evidence" value="ECO:0007669"/>
    <property type="project" value="UniProtKB-SubCell"/>
</dbReference>
<dbReference type="CDD" id="cd01132">
    <property type="entry name" value="F1-ATPase_alpha_CD"/>
    <property type="match status" value="1"/>
</dbReference>
<feature type="transmembrane region" description="Helical" evidence="19">
    <location>
        <begin position="77"/>
        <end position="100"/>
    </location>
</feature>
<evidence type="ECO:0000256" key="12">
    <source>
        <dbReference type="ARBA" id="ARBA00023136"/>
    </source>
</evidence>
<comment type="function">
    <text evidence="15">Mitochondrial membrane ATP synthase (F(1)F(0) ATP synthase or Complex V) produces ATP from ADP in the presence of a proton gradient across the membrane which is generated by electron transport complexes of the respiratory chain. F-type ATPases consist of two structural domains, F(1) - containing the extramembraneous catalytic core, and F(0) - containing the membrane proton channel, linked together by a central stalk and a peripheral stalk. During catalysis, ATP synthesis in the catalytic domain of F(1) is coupled via a rotary mechanism of the central stalk subunits to proton translocation. Subunits alpha and beta form the catalytic core in F(1). Rotation of the central stalk against the surrounding alpha(3)beta(3) subunits leads to hydrolysis of ATP in three separate catalytic sites on the beta subunits. Subunit alpha does not bear the catalytic high-affinity ATP-binding sites.</text>
</comment>
<dbReference type="Gene3D" id="2.40.30.20">
    <property type="match status" value="1"/>
</dbReference>
<dbReference type="ExpressionAtlas" id="A0A5S9YHX3">
    <property type="expression patterns" value="baseline and differential"/>
</dbReference>
<keyword evidence="19" id="KW-1133">Transmembrane helix</keyword>
<dbReference type="SUPFAM" id="SSF50615">
    <property type="entry name" value="N-terminal domain of alpha and beta subunits of F1 ATP synthase"/>
    <property type="match status" value="1"/>
</dbReference>
<dbReference type="Gene3D" id="1.20.150.20">
    <property type="entry name" value="ATP synthase alpha/beta chain, C-terminal domain"/>
    <property type="match status" value="1"/>
</dbReference>
<evidence type="ECO:0000256" key="19">
    <source>
        <dbReference type="SAM" id="Phobius"/>
    </source>
</evidence>
<proteinExistence type="inferred from homology"/>
<reference evidence="23 24" key="1">
    <citation type="submission" date="2019-12" db="EMBL/GenBank/DDBJ databases">
        <authorList>
            <person name="Jiao W.-B."/>
            <person name="Schneeberger K."/>
        </authorList>
    </citation>
    <scope>NUCLEOTIDE SEQUENCE [LARGE SCALE GENOMIC DNA]</scope>
    <source>
        <strain evidence="24">cv. C24</strain>
    </source>
</reference>
<dbReference type="InterPro" id="IPR020003">
    <property type="entry name" value="ATPase_a/bsu_AS"/>
</dbReference>
<feature type="region of interest" description="Disordered" evidence="18">
    <location>
        <begin position="156"/>
        <end position="175"/>
    </location>
</feature>
<evidence type="ECO:0000256" key="9">
    <source>
        <dbReference type="ARBA" id="ARBA00022840"/>
    </source>
</evidence>
<evidence type="ECO:0000256" key="1">
    <source>
        <dbReference type="ARBA" id="ARBA00004273"/>
    </source>
</evidence>
<keyword evidence="7 16" id="KW-0375">Hydrogen ion transport</keyword>
<dbReference type="Pfam" id="PF02874">
    <property type="entry name" value="ATP-synt_ab_N"/>
    <property type="match status" value="1"/>
</dbReference>
<dbReference type="Pfam" id="PF00006">
    <property type="entry name" value="ATP-synt_ab"/>
    <property type="match status" value="1"/>
</dbReference>
<accession>A0A5S9YHX3</accession>
<keyword evidence="19" id="KW-0812">Transmembrane</keyword>
<dbReference type="GO" id="GO:0005524">
    <property type="term" value="F:ATP binding"/>
    <property type="evidence" value="ECO:0007669"/>
    <property type="project" value="UniProtKB-KW"/>
</dbReference>
<dbReference type="InterPro" id="IPR027417">
    <property type="entry name" value="P-loop_NTPase"/>
</dbReference>
<dbReference type="InterPro" id="IPR038376">
    <property type="entry name" value="ATP_synth_asu_C_sf"/>
</dbReference>
<keyword evidence="17" id="KW-0175">Coiled coil</keyword>
<dbReference type="SUPFAM" id="SSF52540">
    <property type="entry name" value="P-loop containing nucleoside triphosphate hydrolases"/>
    <property type="match status" value="1"/>
</dbReference>
<evidence type="ECO:0000256" key="10">
    <source>
        <dbReference type="ARBA" id="ARBA00023065"/>
    </source>
</evidence>
<evidence type="ECO:0000256" key="15">
    <source>
        <dbReference type="ARBA" id="ARBA00037296"/>
    </source>
</evidence>
<sequence length="777" mass="85883">MITRLFAQLVSLSIVTYWNDAIVATNFSWLFITFFVMTFTFRTFSRYFKKPIIWTLYFFLCLIAFLLLWAARIHINILFSFAFGDVYSFFMAGVFLFYGFGELLPIGSDSDVGEASWVVNPATGASGSGGNGWTESAANDPAREVSLAPFPPQLTHPVPFPAEPGSPDPVSPPPPIASFYSRIERAESLHAGNIELAEDLQRIQEMERNLENERSPYRGRELAARIDWEVRELEGKVARNRAWDMVRDAQLDIWRQGLDQELVRQQENESRLEERRAAELTNLFESRIRNFYANFQVDEIGRVVSVGDGIAQVYGLNEIQAGEMVLFANGVKGMALNLENENVGIVVFGGDTAIKEGDLVKRTGSIVDVPAGKAMLGRVVDAMGVPIDGKGALSDHEQRRVEVKAPGILERKSVHEPMQTGLKAVDSLVPIGRGQRELLIGDRQTGKTTIAIDTILNQKQINSRATSESETMYCVYVAIGQKRSTVGQLIQTLEEANALEYSILVAATASDPAPLQFLAPYSGCAMGEYFRDNGMHALIIYDDLSKQAVAYRQMSLLLRRPPGREAFPGDVFYLHSRLLERAAKRSDQTGAGSLTALPVIETQAGDVSAYIPTNVISITDGQICLETELFYRGIRPAINVGLSVSRVGSAAQLKAMKQVCGSSKLELAQYREVAAFAQFGSDLDAATQALLNRGARLTEVPKQPQYAPLPIEKQILVIYAAVNGFCDRMPLDRISQYEKAIPNSVKPELLQALKGGLTNERKMEPDAFLKERALALI</sequence>
<dbReference type="FunFam" id="1.20.150.20:FF:000001">
    <property type="entry name" value="ATP synthase subunit alpha"/>
    <property type="match status" value="1"/>
</dbReference>